<sequence length="52" mass="5775">MLLAHQLTVQTDLDNTHCPALDNDRLGKAIEPLGHIEKREASMLTVQHQALS</sequence>
<evidence type="ECO:0000313" key="2">
    <source>
        <dbReference type="Proteomes" id="UP000054549"/>
    </source>
</evidence>
<dbReference type="Proteomes" id="UP000054549">
    <property type="component" value="Unassembled WGS sequence"/>
</dbReference>
<accession>A0A0C2SL68</accession>
<dbReference type="AlphaFoldDB" id="A0A0C2SL68"/>
<organism evidence="1 2">
    <name type="scientific">Amanita muscaria (strain Koide BX008)</name>
    <dbReference type="NCBI Taxonomy" id="946122"/>
    <lineage>
        <taxon>Eukaryota</taxon>
        <taxon>Fungi</taxon>
        <taxon>Dikarya</taxon>
        <taxon>Basidiomycota</taxon>
        <taxon>Agaricomycotina</taxon>
        <taxon>Agaricomycetes</taxon>
        <taxon>Agaricomycetidae</taxon>
        <taxon>Agaricales</taxon>
        <taxon>Pluteineae</taxon>
        <taxon>Amanitaceae</taxon>
        <taxon>Amanita</taxon>
    </lineage>
</organism>
<keyword evidence="2" id="KW-1185">Reference proteome</keyword>
<name>A0A0C2SL68_AMAMK</name>
<proteinExistence type="predicted"/>
<reference evidence="1 2" key="1">
    <citation type="submission" date="2014-04" db="EMBL/GenBank/DDBJ databases">
        <title>Evolutionary Origins and Diversification of the Mycorrhizal Mutualists.</title>
        <authorList>
            <consortium name="DOE Joint Genome Institute"/>
            <consortium name="Mycorrhizal Genomics Consortium"/>
            <person name="Kohler A."/>
            <person name="Kuo A."/>
            <person name="Nagy L.G."/>
            <person name="Floudas D."/>
            <person name="Copeland A."/>
            <person name="Barry K.W."/>
            <person name="Cichocki N."/>
            <person name="Veneault-Fourrey C."/>
            <person name="LaButti K."/>
            <person name="Lindquist E.A."/>
            <person name="Lipzen A."/>
            <person name="Lundell T."/>
            <person name="Morin E."/>
            <person name="Murat C."/>
            <person name="Riley R."/>
            <person name="Ohm R."/>
            <person name="Sun H."/>
            <person name="Tunlid A."/>
            <person name="Henrissat B."/>
            <person name="Grigoriev I.V."/>
            <person name="Hibbett D.S."/>
            <person name="Martin F."/>
        </authorList>
    </citation>
    <scope>NUCLEOTIDE SEQUENCE [LARGE SCALE GENOMIC DNA]</scope>
    <source>
        <strain evidence="1 2">Koide BX008</strain>
    </source>
</reference>
<dbReference type="EMBL" id="KN818665">
    <property type="protein sequence ID" value="KIL54669.1"/>
    <property type="molecule type" value="Genomic_DNA"/>
</dbReference>
<dbReference type="HOGENOM" id="CLU_3111792_0_0_1"/>
<evidence type="ECO:0000313" key="1">
    <source>
        <dbReference type="EMBL" id="KIL54669.1"/>
    </source>
</evidence>
<protein>
    <submittedName>
        <fullName evidence="1">Uncharacterized protein</fullName>
    </submittedName>
</protein>
<dbReference type="InParanoid" id="A0A0C2SL68"/>
<gene>
    <name evidence="1" type="ORF">M378DRAFT_174121</name>
</gene>